<evidence type="ECO:0000256" key="4">
    <source>
        <dbReference type="ARBA" id="ARBA00022989"/>
    </source>
</evidence>
<dbReference type="InterPro" id="IPR036259">
    <property type="entry name" value="MFS_trans_sf"/>
</dbReference>
<feature type="transmembrane region" description="Helical" evidence="7">
    <location>
        <begin position="170"/>
        <end position="192"/>
    </location>
</feature>
<proteinExistence type="predicted"/>
<dbReference type="Gene3D" id="1.20.1250.20">
    <property type="entry name" value="MFS general substrate transporter like domains"/>
    <property type="match status" value="1"/>
</dbReference>
<feature type="transmembrane region" description="Helical" evidence="7">
    <location>
        <begin position="459"/>
        <end position="482"/>
    </location>
</feature>
<dbReference type="GO" id="GO:0022857">
    <property type="term" value="F:transmembrane transporter activity"/>
    <property type="evidence" value="ECO:0007669"/>
    <property type="project" value="InterPro"/>
</dbReference>
<sequence length="500" mass="55270">MKFNLKRTLLCSLAFGWISLFWGSYDAIMQSIDYDVFGLDSVLHGLIIALDNILGLILLPLFGRISDKIDTPFGNRKPIIVVGTVISMIGFMGVCVFASLGKDYFLPFIICLIVTLAAMASYRSPALALVPDVNPDRFRSMANAVSNVVSVVLTVVAMLYFYVFMLFDGYYAIGAAFSATTLIMLVFFCATVHEKKFKSDMQTEEAEALEHDKIEAELRRLNSEMQDTYSSSDEELILSSKNHALDVQAFTEDSLLHLPSIDTALSHQFLSKRKAERKEAKASGKRRKSVRNKAAFTRFCILAVVFCFYMTYNALTSNFVKYAEYILGFKQNEAIIPLILAQAAAMIAFPAASFLSNKIGRRNTMLIGFAIMIAAFSGSIAFSSPHPALYVLFFLLGMSFGLVMVNIYPFFLETSQNTKLGQDTGIFSMAMTVAMVITPILSGALISVTGGWFGGGENAGFRILFPYSILFLVLAFILTAVIKNKHKEKKTGATEVISFD</sequence>
<dbReference type="PROSITE" id="PS50850">
    <property type="entry name" value="MFS"/>
    <property type="match status" value="1"/>
</dbReference>
<feature type="transmembrane region" description="Helical" evidence="7">
    <location>
        <begin position="424"/>
        <end position="453"/>
    </location>
</feature>
<name>A0A9D1HR58_9FIRM</name>
<evidence type="ECO:0000256" key="2">
    <source>
        <dbReference type="ARBA" id="ARBA00022448"/>
    </source>
</evidence>
<feature type="transmembrane region" description="Helical" evidence="7">
    <location>
        <begin position="363"/>
        <end position="382"/>
    </location>
</feature>
<evidence type="ECO:0000313" key="9">
    <source>
        <dbReference type="EMBL" id="HIU20804.1"/>
    </source>
</evidence>
<evidence type="ECO:0000313" key="10">
    <source>
        <dbReference type="Proteomes" id="UP000824088"/>
    </source>
</evidence>
<dbReference type="PANTHER" id="PTHR23528:SF1">
    <property type="entry name" value="MAJOR FACILITATOR SUPERFAMILY (MFS) PROFILE DOMAIN-CONTAINING PROTEIN"/>
    <property type="match status" value="1"/>
</dbReference>
<dbReference type="SUPFAM" id="SSF103473">
    <property type="entry name" value="MFS general substrate transporter"/>
    <property type="match status" value="1"/>
</dbReference>
<feature type="transmembrane region" description="Helical" evidence="7">
    <location>
        <begin position="78"/>
        <end position="99"/>
    </location>
</feature>
<organism evidence="9 10">
    <name type="scientific">Candidatus Limadaptatus stercorigallinarum</name>
    <dbReference type="NCBI Taxonomy" id="2840845"/>
    <lineage>
        <taxon>Bacteria</taxon>
        <taxon>Bacillati</taxon>
        <taxon>Bacillota</taxon>
        <taxon>Clostridia</taxon>
        <taxon>Eubacteriales</taxon>
        <taxon>Candidatus Limadaptatus</taxon>
    </lineage>
</organism>
<dbReference type="Pfam" id="PF07690">
    <property type="entry name" value="MFS_1"/>
    <property type="match status" value="1"/>
</dbReference>
<keyword evidence="6" id="KW-0175">Coiled coil</keyword>
<evidence type="ECO:0000256" key="6">
    <source>
        <dbReference type="SAM" id="Coils"/>
    </source>
</evidence>
<keyword evidence="3 7" id="KW-0812">Transmembrane</keyword>
<keyword evidence="5 7" id="KW-0472">Membrane</keyword>
<evidence type="ECO:0000256" key="3">
    <source>
        <dbReference type="ARBA" id="ARBA00022692"/>
    </source>
</evidence>
<comment type="caution">
    <text evidence="9">The sequence shown here is derived from an EMBL/GenBank/DDBJ whole genome shotgun (WGS) entry which is preliminary data.</text>
</comment>
<evidence type="ECO:0000256" key="1">
    <source>
        <dbReference type="ARBA" id="ARBA00004651"/>
    </source>
</evidence>
<feature type="transmembrane region" description="Helical" evidence="7">
    <location>
        <begin position="42"/>
        <end position="66"/>
    </location>
</feature>
<gene>
    <name evidence="9" type="ORF">IAD51_00965</name>
</gene>
<dbReference type="EMBL" id="DVMN01000015">
    <property type="protein sequence ID" value="HIU20804.1"/>
    <property type="molecule type" value="Genomic_DNA"/>
</dbReference>
<feature type="transmembrane region" description="Helical" evidence="7">
    <location>
        <begin position="295"/>
        <end position="315"/>
    </location>
</feature>
<dbReference type="Proteomes" id="UP000824088">
    <property type="component" value="Unassembled WGS sequence"/>
</dbReference>
<feature type="transmembrane region" description="Helical" evidence="7">
    <location>
        <begin position="388"/>
        <end position="412"/>
    </location>
</feature>
<dbReference type="AlphaFoldDB" id="A0A9D1HR58"/>
<protein>
    <submittedName>
        <fullName evidence="9">MFS transporter</fullName>
    </submittedName>
</protein>
<evidence type="ECO:0000259" key="8">
    <source>
        <dbReference type="PROSITE" id="PS50850"/>
    </source>
</evidence>
<feature type="transmembrane region" description="Helical" evidence="7">
    <location>
        <begin position="335"/>
        <end position="356"/>
    </location>
</feature>
<reference evidence="9" key="2">
    <citation type="journal article" date="2021" name="PeerJ">
        <title>Extensive microbial diversity within the chicken gut microbiome revealed by metagenomics and culture.</title>
        <authorList>
            <person name="Gilroy R."/>
            <person name="Ravi A."/>
            <person name="Getino M."/>
            <person name="Pursley I."/>
            <person name="Horton D.L."/>
            <person name="Alikhan N.F."/>
            <person name="Baker D."/>
            <person name="Gharbi K."/>
            <person name="Hall N."/>
            <person name="Watson M."/>
            <person name="Adriaenssens E.M."/>
            <person name="Foster-Nyarko E."/>
            <person name="Jarju S."/>
            <person name="Secka A."/>
            <person name="Antonio M."/>
            <person name="Oren A."/>
            <person name="Chaudhuri R.R."/>
            <person name="La Ragione R."/>
            <person name="Hildebrand F."/>
            <person name="Pallen M.J."/>
        </authorList>
    </citation>
    <scope>NUCLEOTIDE SEQUENCE</scope>
    <source>
        <strain evidence="9">1063</strain>
    </source>
</reference>
<feature type="transmembrane region" description="Helical" evidence="7">
    <location>
        <begin position="144"/>
        <end position="164"/>
    </location>
</feature>
<keyword evidence="2" id="KW-0813">Transport</keyword>
<dbReference type="PANTHER" id="PTHR23528">
    <property type="match status" value="1"/>
</dbReference>
<dbReference type="InterPro" id="IPR011701">
    <property type="entry name" value="MFS"/>
</dbReference>
<evidence type="ECO:0000256" key="5">
    <source>
        <dbReference type="ARBA" id="ARBA00023136"/>
    </source>
</evidence>
<accession>A0A9D1HR58</accession>
<feature type="domain" description="Major facilitator superfamily (MFS) profile" evidence="8">
    <location>
        <begin position="297"/>
        <end position="500"/>
    </location>
</feature>
<keyword evidence="4 7" id="KW-1133">Transmembrane helix</keyword>
<comment type="subcellular location">
    <subcellularLocation>
        <location evidence="1">Cell membrane</location>
        <topology evidence="1">Multi-pass membrane protein</topology>
    </subcellularLocation>
</comment>
<feature type="coiled-coil region" evidence="6">
    <location>
        <begin position="204"/>
        <end position="231"/>
    </location>
</feature>
<evidence type="ECO:0000256" key="7">
    <source>
        <dbReference type="SAM" id="Phobius"/>
    </source>
</evidence>
<feature type="transmembrane region" description="Helical" evidence="7">
    <location>
        <begin position="105"/>
        <end position="123"/>
    </location>
</feature>
<dbReference type="GO" id="GO:0005886">
    <property type="term" value="C:plasma membrane"/>
    <property type="evidence" value="ECO:0007669"/>
    <property type="project" value="UniProtKB-SubCell"/>
</dbReference>
<dbReference type="InterPro" id="IPR020846">
    <property type="entry name" value="MFS_dom"/>
</dbReference>
<reference evidence="9" key="1">
    <citation type="submission" date="2020-10" db="EMBL/GenBank/DDBJ databases">
        <authorList>
            <person name="Gilroy R."/>
        </authorList>
    </citation>
    <scope>NUCLEOTIDE SEQUENCE</scope>
    <source>
        <strain evidence="9">1063</strain>
    </source>
</reference>